<evidence type="ECO:0000256" key="2">
    <source>
        <dbReference type="SAM" id="Phobius"/>
    </source>
</evidence>
<feature type="transmembrane region" description="Helical" evidence="2">
    <location>
        <begin position="130"/>
        <end position="148"/>
    </location>
</feature>
<dbReference type="EMBL" id="CAJGYO010000019">
    <property type="protein sequence ID" value="CAD6340643.1"/>
    <property type="molecule type" value="Genomic_DNA"/>
</dbReference>
<dbReference type="Proteomes" id="UP000604825">
    <property type="component" value="Unassembled WGS sequence"/>
</dbReference>
<dbReference type="OrthoDB" id="688521at2759"/>
<proteinExistence type="predicted"/>
<feature type="region of interest" description="Disordered" evidence="1">
    <location>
        <begin position="257"/>
        <end position="277"/>
    </location>
</feature>
<evidence type="ECO:0000313" key="3">
    <source>
        <dbReference type="EMBL" id="CAD6340643.1"/>
    </source>
</evidence>
<evidence type="ECO:0000256" key="1">
    <source>
        <dbReference type="SAM" id="MobiDB-lite"/>
    </source>
</evidence>
<keyword evidence="2" id="KW-0812">Transmembrane</keyword>
<feature type="transmembrane region" description="Helical" evidence="2">
    <location>
        <begin position="370"/>
        <end position="392"/>
    </location>
</feature>
<comment type="caution">
    <text evidence="3">The sequence shown here is derived from an EMBL/GenBank/DDBJ whole genome shotgun (WGS) entry which is preliminary data.</text>
</comment>
<sequence>MASAAAVAVAVAAPGSSTVTAPVLGRRRRQKWLCGLVPGRSSSSSARDRVGGVRQRKILALVPCLGHERGPLVPASDHWGNWTFLLSTAALGIWSEKRTPVGKALSGALVSVLLGLAASSAGVVAADAPAYRVVLEYLLPLAIPLLLFRADLRRVLRSTGALLLAFLLGSLATTIGTVVAFLLVPMRSLGPDNWKIAAALMSRHIGGAVNYVAVSEALEVSPSVLAAGLAADNIICALYFTSIFAIAARIPAEDHSVGDDAAGGDSDKQKEQQQHHQLPLPPVVHSAVAMAAAFAICKAGKLATTVLGVPGGSLPFITAIVVALATLFPSHLGDLAPSAEPMAVILMQVFFAVVGANGSIGNVINTSPSIFAFASVQIAVHLLVTLGVGNLLGLHTKLLLIASNANVGGPTTVCGMATAKGWTSLVVPGILAGIFGIAIATFMGIAFGLVVLKHMA</sequence>
<keyword evidence="2" id="KW-0472">Membrane</keyword>
<feature type="transmembrane region" description="Helical" evidence="2">
    <location>
        <begin position="107"/>
        <end position="124"/>
    </location>
</feature>
<feature type="transmembrane region" description="Helical" evidence="2">
    <location>
        <begin position="425"/>
        <end position="452"/>
    </location>
</feature>
<keyword evidence="4" id="KW-1185">Reference proteome</keyword>
<dbReference type="PANTHER" id="PTHR34289:SF3">
    <property type="entry name" value="PROTEIN, PUTATIVE (DUF819)-RELATED"/>
    <property type="match status" value="1"/>
</dbReference>
<dbReference type="AlphaFoldDB" id="A0A811SGU8"/>
<feature type="transmembrane region" description="Helical" evidence="2">
    <location>
        <begin position="316"/>
        <end position="336"/>
    </location>
</feature>
<name>A0A811SGU8_9POAL</name>
<organism evidence="3 4">
    <name type="scientific">Miscanthus lutarioriparius</name>
    <dbReference type="NCBI Taxonomy" id="422564"/>
    <lineage>
        <taxon>Eukaryota</taxon>
        <taxon>Viridiplantae</taxon>
        <taxon>Streptophyta</taxon>
        <taxon>Embryophyta</taxon>
        <taxon>Tracheophyta</taxon>
        <taxon>Spermatophyta</taxon>
        <taxon>Magnoliopsida</taxon>
        <taxon>Liliopsida</taxon>
        <taxon>Poales</taxon>
        <taxon>Poaceae</taxon>
        <taxon>PACMAD clade</taxon>
        <taxon>Panicoideae</taxon>
        <taxon>Andropogonodae</taxon>
        <taxon>Andropogoneae</taxon>
        <taxon>Saccharinae</taxon>
        <taxon>Miscanthus</taxon>
    </lineage>
</organism>
<reference evidence="3" key="1">
    <citation type="submission" date="2020-10" db="EMBL/GenBank/DDBJ databases">
        <authorList>
            <person name="Han B."/>
            <person name="Lu T."/>
            <person name="Zhao Q."/>
            <person name="Huang X."/>
            <person name="Zhao Y."/>
        </authorList>
    </citation>
    <scope>NUCLEOTIDE SEQUENCE</scope>
</reference>
<feature type="transmembrane region" description="Helical" evidence="2">
    <location>
        <begin position="160"/>
        <end position="184"/>
    </location>
</feature>
<protein>
    <recommendedName>
        <fullName evidence="5">Membrane protein YjcL</fullName>
    </recommendedName>
</protein>
<gene>
    <name evidence="3" type="ORF">NCGR_LOCUS64741</name>
</gene>
<feature type="transmembrane region" description="Helical" evidence="2">
    <location>
        <begin position="343"/>
        <end position="364"/>
    </location>
</feature>
<dbReference type="InterPro" id="IPR008537">
    <property type="entry name" value="DUF819"/>
</dbReference>
<feature type="compositionally biased region" description="Basic and acidic residues" evidence="1">
    <location>
        <begin position="265"/>
        <end position="274"/>
    </location>
</feature>
<keyword evidence="2" id="KW-1133">Transmembrane helix</keyword>
<dbReference type="PANTHER" id="PTHR34289">
    <property type="entry name" value="PROTEIN, PUTATIVE (DUF819)-RELATED"/>
    <property type="match status" value="1"/>
</dbReference>
<feature type="transmembrane region" description="Helical" evidence="2">
    <location>
        <begin position="224"/>
        <end position="247"/>
    </location>
</feature>
<dbReference type="Pfam" id="PF05684">
    <property type="entry name" value="DUF819"/>
    <property type="match status" value="1"/>
</dbReference>
<evidence type="ECO:0000313" key="4">
    <source>
        <dbReference type="Proteomes" id="UP000604825"/>
    </source>
</evidence>
<accession>A0A811SGU8</accession>
<evidence type="ECO:0008006" key="5">
    <source>
        <dbReference type="Google" id="ProtNLM"/>
    </source>
</evidence>